<sequence>MNPNSSEINSGERGAAGPAHLAKVSSEVDNPTQQYVAAKPSTAAIEVDPRLCSHHSRRNPATELCGDGANEGARKEMPTGGMQTKLENRGRIKGDGKNGSEGDVPPAKTPKTVKASKQPRFYETYLVPGINTEKYPYEAGDDNEV</sequence>
<dbReference type="AlphaFoldDB" id="A0AA39V6Z0"/>
<evidence type="ECO:0000256" key="1">
    <source>
        <dbReference type="SAM" id="MobiDB-lite"/>
    </source>
</evidence>
<protein>
    <submittedName>
        <fullName evidence="2">Uncharacterized protein</fullName>
    </submittedName>
</protein>
<feature type="region of interest" description="Disordered" evidence="1">
    <location>
        <begin position="1"/>
        <end position="34"/>
    </location>
</feature>
<comment type="caution">
    <text evidence="2">The sequence shown here is derived from an EMBL/GenBank/DDBJ whole genome shotgun (WGS) entry which is preliminary data.</text>
</comment>
<evidence type="ECO:0000313" key="2">
    <source>
        <dbReference type="EMBL" id="KAK0509115.1"/>
    </source>
</evidence>
<dbReference type="EMBL" id="JAFEKC020000019">
    <property type="protein sequence ID" value="KAK0509115.1"/>
    <property type="molecule type" value="Genomic_DNA"/>
</dbReference>
<reference evidence="2" key="1">
    <citation type="submission" date="2023-03" db="EMBL/GenBank/DDBJ databases">
        <title>Complete genome of Cladonia borealis.</title>
        <authorList>
            <person name="Park H."/>
        </authorList>
    </citation>
    <scope>NUCLEOTIDE SEQUENCE</scope>
    <source>
        <strain evidence="2">ANT050790</strain>
    </source>
</reference>
<keyword evidence="3" id="KW-1185">Reference proteome</keyword>
<organism evidence="2 3">
    <name type="scientific">Cladonia borealis</name>
    <dbReference type="NCBI Taxonomy" id="184061"/>
    <lineage>
        <taxon>Eukaryota</taxon>
        <taxon>Fungi</taxon>
        <taxon>Dikarya</taxon>
        <taxon>Ascomycota</taxon>
        <taxon>Pezizomycotina</taxon>
        <taxon>Lecanoromycetes</taxon>
        <taxon>OSLEUM clade</taxon>
        <taxon>Lecanoromycetidae</taxon>
        <taxon>Lecanorales</taxon>
        <taxon>Lecanorineae</taxon>
        <taxon>Cladoniaceae</taxon>
        <taxon>Cladonia</taxon>
    </lineage>
</organism>
<proteinExistence type="predicted"/>
<evidence type="ECO:0000313" key="3">
    <source>
        <dbReference type="Proteomes" id="UP001166286"/>
    </source>
</evidence>
<dbReference type="Proteomes" id="UP001166286">
    <property type="component" value="Unassembled WGS sequence"/>
</dbReference>
<accession>A0AA39V6Z0</accession>
<feature type="region of interest" description="Disordered" evidence="1">
    <location>
        <begin position="52"/>
        <end position="120"/>
    </location>
</feature>
<gene>
    <name evidence="2" type="ORF">JMJ35_008486</name>
</gene>
<name>A0AA39V6Z0_9LECA</name>
<feature type="compositionally biased region" description="Basic and acidic residues" evidence="1">
    <location>
        <begin position="86"/>
        <end position="100"/>
    </location>
</feature>